<organism evidence="2 3">
    <name type="scientific">Rhizophagus clarus</name>
    <dbReference type="NCBI Taxonomy" id="94130"/>
    <lineage>
        <taxon>Eukaryota</taxon>
        <taxon>Fungi</taxon>
        <taxon>Fungi incertae sedis</taxon>
        <taxon>Mucoromycota</taxon>
        <taxon>Glomeromycotina</taxon>
        <taxon>Glomeromycetes</taxon>
        <taxon>Glomerales</taxon>
        <taxon>Glomeraceae</taxon>
        <taxon>Rhizophagus</taxon>
    </lineage>
</organism>
<feature type="region of interest" description="Disordered" evidence="1">
    <location>
        <begin position="213"/>
        <end position="238"/>
    </location>
</feature>
<evidence type="ECO:0000256" key="1">
    <source>
        <dbReference type="SAM" id="MobiDB-lite"/>
    </source>
</evidence>
<dbReference type="AlphaFoldDB" id="A0A2Z6QFM2"/>
<sequence>MERMCGILQLLIKSRIKPYSNLANSKERVFGIEEYREEFYSPFIQYSLPIQEYKHLVKFYEGLRNINYDVEKEVINNYGVKYGRLRTSDGQYVSSYWIKRNNKIARNNYCIQIRRMIDKVAYRPNAPSQLAIVNIYGIVNYYLVHEFNHQVYMLVYIQLTSKNIEDEYEYMEPSQSAHTEVNTENKIIYKPKNKYNLQETVGYYLKKKKVDLENKSRESLSPIRPLEPHNNQENWKPL</sequence>
<dbReference type="Proteomes" id="UP000247702">
    <property type="component" value="Unassembled WGS sequence"/>
</dbReference>
<dbReference type="EMBL" id="BEXD01000620">
    <property type="protein sequence ID" value="GBB88940.1"/>
    <property type="molecule type" value="Genomic_DNA"/>
</dbReference>
<accession>A0A2Z6QFM2</accession>
<comment type="caution">
    <text evidence="2">The sequence shown here is derived from an EMBL/GenBank/DDBJ whole genome shotgun (WGS) entry which is preliminary data.</text>
</comment>
<feature type="compositionally biased region" description="Polar residues" evidence="1">
    <location>
        <begin position="229"/>
        <end position="238"/>
    </location>
</feature>
<protein>
    <submittedName>
        <fullName evidence="2">Uncharacterized protein</fullName>
    </submittedName>
</protein>
<proteinExistence type="predicted"/>
<name>A0A2Z6QFM2_9GLOM</name>
<keyword evidence="3" id="KW-1185">Reference proteome</keyword>
<reference evidence="2 3" key="1">
    <citation type="submission" date="2017-11" db="EMBL/GenBank/DDBJ databases">
        <title>The genome of Rhizophagus clarus HR1 reveals common genetic basis of auxotrophy among arbuscular mycorrhizal fungi.</title>
        <authorList>
            <person name="Kobayashi Y."/>
        </authorList>
    </citation>
    <scope>NUCLEOTIDE SEQUENCE [LARGE SCALE GENOMIC DNA]</scope>
    <source>
        <strain evidence="2 3">HR1</strain>
    </source>
</reference>
<evidence type="ECO:0000313" key="2">
    <source>
        <dbReference type="EMBL" id="GBB88940.1"/>
    </source>
</evidence>
<gene>
    <name evidence="2" type="ORF">RclHR1_15560004</name>
</gene>
<evidence type="ECO:0000313" key="3">
    <source>
        <dbReference type="Proteomes" id="UP000247702"/>
    </source>
</evidence>